<dbReference type="EMBL" id="CAJOBA010000527">
    <property type="protein sequence ID" value="CAF3538991.1"/>
    <property type="molecule type" value="Genomic_DNA"/>
</dbReference>
<sequence>MVYRGIRICSTHTMCKEFQFIRQIAARNGYPTQFIENQIRNTLNRYYDKEKKINQQIIPIKIKAVDIQKPKIKINQCIVLDIPFTGQATKVFGKRLRNLAKAVRPNTVLLTVPRPPPAVRDNFRNKDPIPKDMQSKLVYKIECNDCESVYVGKTDRQATRRFGEHGHISNLLKSSKKEKPPPTTANTLTTTQPVRQSQRQRRKPKLYEFEEEDIPEEGDNVIQTFE</sequence>
<name>A0A8S2GN19_9BILA</name>
<accession>A0A8S2GN19</accession>
<reference evidence="4" key="1">
    <citation type="submission" date="2021-02" db="EMBL/GenBank/DDBJ databases">
        <authorList>
            <person name="Nowell W R."/>
        </authorList>
    </citation>
    <scope>NUCLEOTIDE SEQUENCE</scope>
</reference>
<evidence type="ECO:0000313" key="5">
    <source>
        <dbReference type="Proteomes" id="UP000682733"/>
    </source>
</evidence>
<feature type="compositionally biased region" description="Low complexity" evidence="1">
    <location>
        <begin position="184"/>
        <end position="193"/>
    </location>
</feature>
<proteinExistence type="predicted"/>
<feature type="compositionally biased region" description="Acidic residues" evidence="1">
    <location>
        <begin position="209"/>
        <end position="219"/>
    </location>
</feature>
<evidence type="ECO:0000256" key="1">
    <source>
        <dbReference type="SAM" id="MobiDB-lite"/>
    </source>
</evidence>
<dbReference type="Proteomes" id="UP000677228">
    <property type="component" value="Unassembled WGS sequence"/>
</dbReference>
<gene>
    <name evidence="3" type="ORF">OVA965_LOCUS2463</name>
    <name evidence="4" type="ORF">TMI583_LOCUS2463</name>
</gene>
<comment type="caution">
    <text evidence="4">The sequence shown here is derived from an EMBL/GenBank/DDBJ whole genome shotgun (WGS) entry which is preliminary data.</text>
</comment>
<dbReference type="EMBL" id="CAJNOK010000527">
    <property type="protein sequence ID" value="CAF0759320.1"/>
    <property type="molecule type" value="Genomic_DNA"/>
</dbReference>
<evidence type="ECO:0000313" key="4">
    <source>
        <dbReference type="EMBL" id="CAF3538991.1"/>
    </source>
</evidence>
<feature type="domain" description="Helix-turn-helix" evidence="2">
    <location>
        <begin position="1"/>
        <end position="40"/>
    </location>
</feature>
<evidence type="ECO:0000259" key="2">
    <source>
        <dbReference type="Pfam" id="PF26215"/>
    </source>
</evidence>
<dbReference type="AlphaFoldDB" id="A0A8S2GN19"/>
<feature type="region of interest" description="Disordered" evidence="1">
    <location>
        <begin position="161"/>
        <end position="226"/>
    </location>
</feature>
<protein>
    <recommendedName>
        <fullName evidence="2">Helix-turn-helix domain-containing protein</fullName>
    </recommendedName>
</protein>
<evidence type="ECO:0000313" key="3">
    <source>
        <dbReference type="EMBL" id="CAF0759320.1"/>
    </source>
</evidence>
<organism evidence="4 5">
    <name type="scientific">Didymodactylos carnosus</name>
    <dbReference type="NCBI Taxonomy" id="1234261"/>
    <lineage>
        <taxon>Eukaryota</taxon>
        <taxon>Metazoa</taxon>
        <taxon>Spiralia</taxon>
        <taxon>Gnathifera</taxon>
        <taxon>Rotifera</taxon>
        <taxon>Eurotatoria</taxon>
        <taxon>Bdelloidea</taxon>
        <taxon>Philodinida</taxon>
        <taxon>Philodinidae</taxon>
        <taxon>Didymodactylos</taxon>
    </lineage>
</organism>
<dbReference type="InterPro" id="IPR058912">
    <property type="entry name" value="HTH_animal"/>
</dbReference>
<dbReference type="Proteomes" id="UP000682733">
    <property type="component" value="Unassembled WGS sequence"/>
</dbReference>
<dbReference type="Pfam" id="PF26215">
    <property type="entry name" value="HTH_animal"/>
    <property type="match status" value="1"/>
</dbReference>